<keyword evidence="3" id="KW-0949">S-adenosyl-L-methionine</keyword>
<gene>
    <name evidence="5" type="ORF">D806_030080</name>
</gene>
<keyword evidence="1 5" id="KW-0489">Methyltransferase</keyword>
<dbReference type="Pfam" id="PF13649">
    <property type="entry name" value="Methyltransf_25"/>
    <property type="match status" value="1"/>
</dbReference>
<dbReference type="GO" id="GO:0008168">
    <property type="term" value="F:methyltransferase activity"/>
    <property type="evidence" value="ECO:0007669"/>
    <property type="project" value="UniProtKB-KW"/>
</dbReference>
<dbReference type="Gene3D" id="3.40.50.150">
    <property type="entry name" value="Vaccinia Virus protein VP39"/>
    <property type="match status" value="1"/>
</dbReference>
<keyword evidence="2 5" id="KW-0808">Transferase</keyword>
<dbReference type="PANTHER" id="PTHR43464:SF19">
    <property type="entry name" value="UBIQUINONE BIOSYNTHESIS O-METHYLTRANSFERASE, MITOCHONDRIAL"/>
    <property type="match status" value="1"/>
</dbReference>
<protein>
    <submittedName>
        <fullName evidence="5">Thiopurine S-methyltransferase (Tpmt) superfamily protein</fullName>
    </submittedName>
</protein>
<dbReference type="Proteomes" id="UP000011200">
    <property type="component" value="Chromosome"/>
</dbReference>
<dbReference type="RefSeq" id="WP_003894425.1">
    <property type="nucleotide sequence ID" value="NZ_CP027541.1"/>
</dbReference>
<organism evidence="5 6">
    <name type="scientific">Mycolicibacterium smegmatis (strain MKD8)</name>
    <name type="common">Mycobacterium smegmatis</name>
    <dbReference type="NCBI Taxonomy" id="1214915"/>
    <lineage>
        <taxon>Bacteria</taxon>
        <taxon>Bacillati</taxon>
        <taxon>Actinomycetota</taxon>
        <taxon>Actinomycetes</taxon>
        <taxon>Mycobacteriales</taxon>
        <taxon>Mycobacteriaceae</taxon>
        <taxon>Mycolicibacterium</taxon>
    </lineage>
</organism>
<reference evidence="6" key="2">
    <citation type="submission" date="2018-03" db="EMBL/GenBank/DDBJ databases">
        <authorList>
            <person name="Derbyshire K."/>
            <person name="Gray T.A."/>
            <person name="Champion M."/>
        </authorList>
    </citation>
    <scope>NUCLEOTIDE SEQUENCE [LARGE SCALE GENOMIC DNA]</scope>
    <source>
        <strain evidence="6">MKD8</strain>
    </source>
</reference>
<name>A0A2U9PQE4_MYCSE</name>
<evidence type="ECO:0000259" key="4">
    <source>
        <dbReference type="Pfam" id="PF13649"/>
    </source>
</evidence>
<dbReference type="AlphaFoldDB" id="A0A2U9PQE4"/>
<evidence type="ECO:0000256" key="1">
    <source>
        <dbReference type="ARBA" id="ARBA00022603"/>
    </source>
</evidence>
<dbReference type="EMBL" id="CP027541">
    <property type="protein sequence ID" value="AWT53982.1"/>
    <property type="molecule type" value="Genomic_DNA"/>
</dbReference>
<sequence>MTGPTGSEFDFDALYRGESPAEGVPPITSVPWDTKAPKENVVAWEQAGLVHGHVLDIGCGLGDNAIYLAQQGYRVTALDISPTALITAERRAADAGVDVTFAVADATRLDGYDDVFDTVVDSGMFHCLSDDAKGSYAAAVHRATRAGATLLLGAFSDANLQHDNWQAAWVSEDTLRSSLDDGGWDITSLTTETIRVPGAALAGSGDEGGAAEIDAAFFLVQAQRR</sequence>
<reference evidence="5 6" key="1">
    <citation type="journal article" date="2013" name="Genome Announc.">
        <title>Draft genome sequence of MKD8, a conjugal recipient Mycobacterium smegmatis strain.</title>
        <authorList>
            <person name="Gray T.A."/>
            <person name="Palumbo M.J."/>
            <person name="Derbyshire K.M."/>
        </authorList>
    </citation>
    <scope>NUCLEOTIDE SEQUENCE [LARGE SCALE GENOMIC DNA]</scope>
    <source>
        <strain evidence="5 6">MKD8</strain>
    </source>
</reference>
<evidence type="ECO:0000313" key="6">
    <source>
        <dbReference type="Proteomes" id="UP000011200"/>
    </source>
</evidence>
<proteinExistence type="predicted"/>
<accession>A0A2U9PQE4</accession>
<dbReference type="SUPFAM" id="SSF53335">
    <property type="entry name" value="S-adenosyl-L-methionine-dependent methyltransferases"/>
    <property type="match status" value="1"/>
</dbReference>
<feature type="domain" description="Methyltransferase" evidence="4">
    <location>
        <begin position="54"/>
        <end position="147"/>
    </location>
</feature>
<dbReference type="PANTHER" id="PTHR43464">
    <property type="entry name" value="METHYLTRANSFERASE"/>
    <property type="match status" value="1"/>
</dbReference>
<evidence type="ECO:0000256" key="2">
    <source>
        <dbReference type="ARBA" id="ARBA00022679"/>
    </source>
</evidence>
<dbReference type="InterPro" id="IPR029063">
    <property type="entry name" value="SAM-dependent_MTases_sf"/>
</dbReference>
<dbReference type="InterPro" id="IPR041698">
    <property type="entry name" value="Methyltransf_25"/>
</dbReference>
<dbReference type="GO" id="GO:0032259">
    <property type="term" value="P:methylation"/>
    <property type="evidence" value="ECO:0007669"/>
    <property type="project" value="UniProtKB-KW"/>
</dbReference>
<dbReference type="CDD" id="cd02440">
    <property type="entry name" value="AdoMet_MTases"/>
    <property type="match status" value="1"/>
</dbReference>
<evidence type="ECO:0000313" key="5">
    <source>
        <dbReference type="EMBL" id="AWT53982.1"/>
    </source>
</evidence>
<evidence type="ECO:0000256" key="3">
    <source>
        <dbReference type="ARBA" id="ARBA00022691"/>
    </source>
</evidence>